<name>A0ABV5RPS7_9ACTN</name>
<dbReference type="Proteomes" id="UP001589710">
    <property type="component" value="Unassembled WGS sequence"/>
</dbReference>
<organism evidence="2 3">
    <name type="scientific">Streptomyces yanii</name>
    <dbReference type="NCBI Taxonomy" id="78510"/>
    <lineage>
        <taxon>Bacteria</taxon>
        <taxon>Bacillati</taxon>
        <taxon>Actinomycetota</taxon>
        <taxon>Actinomycetes</taxon>
        <taxon>Kitasatosporales</taxon>
        <taxon>Streptomycetaceae</taxon>
        <taxon>Streptomyces</taxon>
    </lineage>
</organism>
<comment type="caution">
    <text evidence="2">The sequence shown here is derived from an EMBL/GenBank/DDBJ whole genome shotgun (WGS) entry which is preliminary data.</text>
</comment>
<dbReference type="PANTHER" id="PTHR46112">
    <property type="entry name" value="AMINOPEPTIDASE"/>
    <property type="match status" value="1"/>
</dbReference>
<dbReference type="GO" id="GO:0016787">
    <property type="term" value="F:hydrolase activity"/>
    <property type="evidence" value="ECO:0007669"/>
    <property type="project" value="UniProtKB-KW"/>
</dbReference>
<dbReference type="InterPro" id="IPR050659">
    <property type="entry name" value="Peptidase_M24B"/>
</dbReference>
<protein>
    <submittedName>
        <fullName evidence="2">M24 family metallopeptidase</fullName>
        <ecNumber evidence="2">3.4.-.-</ecNumber>
    </submittedName>
</protein>
<gene>
    <name evidence="2" type="ORF">ACFFTL_48555</name>
</gene>
<dbReference type="EMBL" id="JBHMCG010000258">
    <property type="protein sequence ID" value="MFB9579890.1"/>
    <property type="molecule type" value="Genomic_DNA"/>
</dbReference>
<keyword evidence="2" id="KW-0378">Hydrolase</keyword>
<feature type="domain" description="Peptidase M24" evidence="1">
    <location>
        <begin position="2"/>
        <end position="233"/>
    </location>
</feature>
<evidence type="ECO:0000313" key="3">
    <source>
        <dbReference type="Proteomes" id="UP001589710"/>
    </source>
</evidence>
<dbReference type="SUPFAM" id="SSF55920">
    <property type="entry name" value="Creatinase/aminopeptidase"/>
    <property type="match status" value="1"/>
</dbReference>
<dbReference type="InterPro" id="IPR000994">
    <property type="entry name" value="Pept_M24"/>
</dbReference>
<keyword evidence="3" id="KW-1185">Reference proteome</keyword>
<accession>A0ABV5RPS7</accession>
<dbReference type="InterPro" id="IPR036005">
    <property type="entry name" value="Creatinase/aminopeptidase-like"/>
</dbReference>
<dbReference type="EC" id="3.4.-.-" evidence="2"/>
<dbReference type="RefSeq" id="WP_386145548.1">
    <property type="nucleotide sequence ID" value="NZ_JBHMCG010000258.1"/>
</dbReference>
<dbReference type="Pfam" id="PF00557">
    <property type="entry name" value="Peptidase_M24"/>
    <property type="match status" value="1"/>
</dbReference>
<proteinExistence type="predicted"/>
<evidence type="ECO:0000313" key="2">
    <source>
        <dbReference type="EMBL" id="MFB9579890.1"/>
    </source>
</evidence>
<feature type="non-terminal residue" evidence="2">
    <location>
        <position position="246"/>
    </location>
</feature>
<evidence type="ECO:0000259" key="1">
    <source>
        <dbReference type="Pfam" id="PF00557"/>
    </source>
</evidence>
<dbReference type="CDD" id="cd01066">
    <property type="entry name" value="APP_MetAP"/>
    <property type="match status" value="1"/>
</dbReference>
<dbReference type="PANTHER" id="PTHR46112:SF2">
    <property type="entry name" value="XAA-PRO AMINOPEPTIDASE P-RELATED"/>
    <property type="match status" value="1"/>
</dbReference>
<sequence length="246" mass="27331">MLRPGVTDYEVYAAFTYAQMSRGGETGDGYQLGVNEFGTHCGKPYGRVIRDGDVLNLYVSNVTYHGYAAQTARMMVVGTPTAKQEEVLEMTVDAVRRAEKLIRPGLALSALHDAAFDAYVERGYLTSKRTRDMPFNWEAMPDGTPRAVPYQYVADKDWEAQGRKLMHVYPATLGPHNPNLGHQIDLPPGGPEYNVTSHNTDIMQPGMVFVLHAQWLEPLVAGSNIGDLYLVTENGYENLSHHTPLE</sequence>
<reference evidence="2 3" key="1">
    <citation type="submission" date="2024-09" db="EMBL/GenBank/DDBJ databases">
        <authorList>
            <person name="Sun Q."/>
            <person name="Mori K."/>
        </authorList>
    </citation>
    <scope>NUCLEOTIDE SEQUENCE [LARGE SCALE GENOMIC DNA]</scope>
    <source>
        <strain evidence="2 3">JCM 3331</strain>
    </source>
</reference>
<dbReference type="Gene3D" id="3.90.230.10">
    <property type="entry name" value="Creatinase/methionine aminopeptidase superfamily"/>
    <property type="match status" value="1"/>
</dbReference>